<dbReference type="CDD" id="cd06547">
    <property type="entry name" value="GH85_ENGase"/>
    <property type="match status" value="1"/>
</dbReference>
<evidence type="ECO:0000313" key="3">
    <source>
        <dbReference type="Proteomes" id="UP001527925"/>
    </source>
</evidence>
<dbReference type="InterPro" id="IPR032979">
    <property type="entry name" value="ENGase"/>
</dbReference>
<evidence type="ECO:0000259" key="1">
    <source>
        <dbReference type="Pfam" id="PF03644"/>
    </source>
</evidence>
<evidence type="ECO:0000313" key="2">
    <source>
        <dbReference type="EMBL" id="KAL2916062.1"/>
    </source>
</evidence>
<dbReference type="Gene3D" id="2.60.120.260">
    <property type="entry name" value="Galactose-binding domain-like"/>
    <property type="match status" value="1"/>
</dbReference>
<keyword evidence="3" id="KW-1185">Reference proteome</keyword>
<reference evidence="2 3" key="1">
    <citation type="submission" date="2023-09" db="EMBL/GenBank/DDBJ databases">
        <title>Pangenome analysis of Batrachochytrium dendrobatidis and related Chytrids.</title>
        <authorList>
            <person name="Yacoub M.N."/>
            <person name="Stajich J.E."/>
            <person name="James T.Y."/>
        </authorList>
    </citation>
    <scope>NUCLEOTIDE SEQUENCE [LARGE SCALE GENOMIC DNA]</scope>
    <source>
        <strain evidence="2 3">JEL0888</strain>
    </source>
</reference>
<dbReference type="Proteomes" id="UP001527925">
    <property type="component" value="Unassembled WGS sequence"/>
</dbReference>
<dbReference type="PANTHER" id="PTHR13246:SF1">
    <property type="entry name" value="CYTOSOLIC ENDO-BETA-N-ACETYLGLUCOSAMINIDASE"/>
    <property type="match status" value="1"/>
</dbReference>
<name>A0ABR4N983_9FUNG</name>
<feature type="domain" description="Cytosolic endo-beta-N-acetylglucosaminidase TIM barrel" evidence="1">
    <location>
        <begin position="63"/>
        <end position="380"/>
    </location>
</feature>
<dbReference type="Pfam" id="PF03644">
    <property type="entry name" value="Glyco_hydro_85"/>
    <property type="match status" value="1"/>
</dbReference>
<dbReference type="EMBL" id="JADGIZ020000019">
    <property type="protein sequence ID" value="KAL2916062.1"/>
    <property type="molecule type" value="Genomic_DNA"/>
</dbReference>
<sequence length="695" mass="75815">MEEPTSAPLRSLAELAAWTPPRERFNCCALPLRKRPAPSASAAASPAPHPRVLVCHDMAGGYKEDRLVQGSSATSRIYSIQHWQLIDLFVYFSHERLSVPPVAWTTAAHRNGVSVLATFITEWNPGESENLMLIYGPGYNPLIPSTSFDFSPFFADRMVELAKFHGFDGWFINIEAPLPDASHAPVMARFVRYLTERMRSEVPNGLVVWYDSLTRSGRIRWQDCLNEENKMFFDASDGFFSNYTWRRGFPEASAQLAGPARQYDVFTGIDVWGRNTFGGGGFNAHKALREIVRAGTSVAIFAPAWTYEALGSDSFEQHERRLWCDAGVRVDAPAPDADGVLPTTAVDQADVGCIADFVTPRAAPSGRWFYSNFDTGFGNRLCIDGEVVATGPWSHLARQSIPPTHHSSRSMFVATLGHGREHVSRSAIAGVWSLQLDRAVESGPETPAWIGGSSLRVSASGTTTPESQAVCVFDVFDIVVEGVGLGEDVVARIRFCTQDLADMQAEVALALKHASSDRYRIVYPDKTLCTDATRTSNWTTSVFSLSQCLADLADAHGSDLALTLAVALFMPSGGLDEANIHIHIGEVFVGPPSLLTAAQPAAPLAVAFSDAFLTADRTWISASWTAQQADGLQVPLDRRDVFVDGAWRGAAFGDAFRFAIDAVPRTKPVRVNVLGYDACGILRFVAEGTVPDEML</sequence>
<dbReference type="InterPro" id="IPR005201">
    <property type="entry name" value="TIM_ENGase"/>
</dbReference>
<comment type="caution">
    <text evidence="2">The sequence shown here is derived from an EMBL/GenBank/DDBJ whole genome shotgun (WGS) entry which is preliminary data.</text>
</comment>
<gene>
    <name evidence="2" type="ORF">HK105_204486</name>
</gene>
<proteinExistence type="predicted"/>
<organism evidence="2 3">
    <name type="scientific">Polyrhizophydium stewartii</name>
    <dbReference type="NCBI Taxonomy" id="2732419"/>
    <lineage>
        <taxon>Eukaryota</taxon>
        <taxon>Fungi</taxon>
        <taxon>Fungi incertae sedis</taxon>
        <taxon>Chytridiomycota</taxon>
        <taxon>Chytridiomycota incertae sedis</taxon>
        <taxon>Chytridiomycetes</taxon>
        <taxon>Rhizophydiales</taxon>
        <taxon>Rhizophydiales incertae sedis</taxon>
        <taxon>Polyrhizophydium</taxon>
    </lineage>
</organism>
<dbReference type="Gene3D" id="3.20.20.80">
    <property type="entry name" value="Glycosidases"/>
    <property type="match status" value="1"/>
</dbReference>
<dbReference type="PANTHER" id="PTHR13246">
    <property type="entry name" value="ENDO BETA N-ACETYLGLUCOSAMINIDASE"/>
    <property type="match status" value="1"/>
</dbReference>
<protein>
    <recommendedName>
        <fullName evidence="1">Cytosolic endo-beta-N-acetylglucosaminidase TIM barrel domain-containing protein</fullName>
    </recommendedName>
</protein>
<accession>A0ABR4N983</accession>